<dbReference type="PROSITE" id="PS00455">
    <property type="entry name" value="AMP_BINDING"/>
    <property type="match status" value="1"/>
</dbReference>
<feature type="compositionally biased region" description="Acidic residues" evidence="1">
    <location>
        <begin position="247"/>
        <end position="272"/>
    </location>
</feature>
<name>W7G2D0_PLAFA</name>
<dbReference type="Proteomes" id="UP000030666">
    <property type="component" value="Unassembled WGS sequence"/>
</dbReference>
<dbReference type="InterPro" id="IPR000873">
    <property type="entry name" value="AMP-dep_synth/lig_dom"/>
</dbReference>
<evidence type="ECO:0000259" key="3">
    <source>
        <dbReference type="Pfam" id="PF00501"/>
    </source>
</evidence>
<dbReference type="Pfam" id="PF00501">
    <property type="entry name" value="AMP-binding"/>
    <property type="match status" value="1"/>
</dbReference>
<feature type="signal peptide" evidence="2">
    <location>
        <begin position="1"/>
        <end position="18"/>
    </location>
</feature>
<evidence type="ECO:0000256" key="1">
    <source>
        <dbReference type="SAM" id="MobiDB-lite"/>
    </source>
</evidence>
<dbReference type="OrthoDB" id="10253869at2759"/>
<sequence length="808" mass="92928">MLIYNFFIVLIYIFQTASYYTKSLTGSSYSEIYSKSLSDDESDTYQGKDYDNKSPYYIYSHLLKIIIKKNKFNGDKKLIYEYANGHPKSSYTYDTFFNRVLSFSDGLNTYEGTGIQVKKYNEEQNNGMFRLLGLYGSNSANWITADISCMLSGVTTVVMHSKFILNEIVDILNEVKLEWLCLDLDFVENLLYLKSSLPHLKKLIILDTFINPSICNRKGGKSKNGDEGQAVGNNGEKEEKEEHKGEAEEDDEDDDEDDEDGEDGEDDDDDEKGDNIKDDYLYKKQNEIPNENIVEEQGEGEDQRNVHQTVQPTPYDICEDEKKKIEKLKYLKEEAKKYGIQIIQFNEMLINKNNNMLTYNIQNDKENFISTIVYTSGTSGRPKGVMLSNKNIYYMVIPLSKHSIFTYNVDTHLSYLPLSHIYERINIYLCFVLTVEIHIWSKNLKYFSSDILVSKSSFLAGVPKVFNRIYNNVITEIGKLPFLKKFFVEKILSLKRSNMNGKFSKFIEAITNISKKIRSKINPNLNTFITGGGKTSPKVISELSLLLNVSIQQGYGLTETTGPLFVQHRKDKDPESTGGPTSPHVLYKVQSWEIYNAKDSLPRGELLIKGDCIFHGYFVHKDITDNSFTEDKFFKTGDIVQINKNGSLTFLDRSKGLLKLAQGEYIQTDMLNSLYSEIPFINHCVVYADDTLSGPIAVVSIDKELFIKHLLEDNIISDVGTVEEEFLEAIDDEQINSDVYVNYVKQKMLEAYKKTNLNGYNIINHIYLTVKVWDISNYITPTFKIKRFHVFRDYAFFIDDIKKLYSSK</sequence>
<dbReference type="InterPro" id="IPR042099">
    <property type="entry name" value="ANL_N_sf"/>
</dbReference>
<feature type="compositionally biased region" description="Basic and acidic residues" evidence="1">
    <location>
        <begin position="273"/>
        <end position="286"/>
    </location>
</feature>
<accession>W7G2D0</accession>
<dbReference type="PANTHER" id="PTHR43272:SF3">
    <property type="entry name" value="LONG CHAIN ACYL-COA SYNTHETASE 4"/>
    <property type="match status" value="1"/>
</dbReference>
<dbReference type="SUPFAM" id="SSF56801">
    <property type="entry name" value="Acetyl-CoA synthetase-like"/>
    <property type="match status" value="1"/>
</dbReference>
<dbReference type="FunFam" id="3.40.50.12780:FF:000061">
    <property type="entry name" value="Acyl-CoA synthetase"/>
    <property type="match status" value="1"/>
</dbReference>
<feature type="chain" id="PRO_5004895396" description="AMP-dependent synthetase/ligase domain-containing protein" evidence="2">
    <location>
        <begin position="19"/>
        <end position="808"/>
    </location>
</feature>
<keyword evidence="2" id="KW-0732">Signal</keyword>
<dbReference type="GO" id="GO:0016020">
    <property type="term" value="C:membrane"/>
    <property type="evidence" value="ECO:0007669"/>
    <property type="project" value="TreeGrafter"/>
</dbReference>
<feature type="domain" description="AMP-dependent synthetase/ligase" evidence="3">
    <location>
        <begin position="90"/>
        <end position="618"/>
    </location>
</feature>
<feature type="compositionally biased region" description="Basic and acidic residues" evidence="1">
    <location>
        <begin position="235"/>
        <end position="246"/>
    </location>
</feature>
<dbReference type="Gene3D" id="3.40.50.12780">
    <property type="entry name" value="N-terminal domain of ligase-like"/>
    <property type="match status" value="2"/>
</dbReference>
<proteinExistence type="predicted"/>
<evidence type="ECO:0000313" key="4">
    <source>
        <dbReference type="EMBL" id="EUT93170.1"/>
    </source>
</evidence>
<dbReference type="EMBL" id="KE123473">
    <property type="protein sequence ID" value="EUT93170.1"/>
    <property type="molecule type" value="Genomic_DNA"/>
</dbReference>
<dbReference type="GO" id="GO:0004467">
    <property type="term" value="F:long-chain fatty acid-CoA ligase activity"/>
    <property type="evidence" value="ECO:0007669"/>
    <property type="project" value="TreeGrafter"/>
</dbReference>
<evidence type="ECO:0000256" key="2">
    <source>
        <dbReference type="SAM" id="SignalP"/>
    </source>
</evidence>
<organism evidence="4">
    <name type="scientific">Plasmodium falciparum Santa Lucia</name>
    <dbReference type="NCBI Taxonomy" id="478859"/>
    <lineage>
        <taxon>Eukaryota</taxon>
        <taxon>Sar</taxon>
        <taxon>Alveolata</taxon>
        <taxon>Apicomplexa</taxon>
        <taxon>Aconoidasida</taxon>
        <taxon>Haemosporida</taxon>
        <taxon>Plasmodiidae</taxon>
        <taxon>Plasmodium</taxon>
        <taxon>Plasmodium (Laverania)</taxon>
    </lineage>
</organism>
<feature type="region of interest" description="Disordered" evidence="1">
    <location>
        <begin position="217"/>
        <end position="290"/>
    </location>
</feature>
<dbReference type="AlphaFoldDB" id="W7G2D0"/>
<reference evidence="4" key="1">
    <citation type="submission" date="2013-02" db="EMBL/GenBank/DDBJ databases">
        <title>The Genome Sequence of Plasmodium falciparum Santa Lucia.</title>
        <authorList>
            <consortium name="The Broad Institute Genome Sequencing Platform"/>
            <consortium name="The Broad Institute Genome Sequencing Center for Infectious Disease"/>
            <person name="Neafsey D."/>
            <person name="Cheeseman I."/>
            <person name="Volkman S."/>
            <person name="Adams J."/>
            <person name="Walker B."/>
            <person name="Young S.K."/>
            <person name="Zeng Q."/>
            <person name="Gargeya S."/>
            <person name="Fitzgerald M."/>
            <person name="Haas B."/>
            <person name="Abouelleil A."/>
            <person name="Alvarado L."/>
            <person name="Arachchi H.M."/>
            <person name="Berlin A.M."/>
            <person name="Chapman S.B."/>
            <person name="Dewar J."/>
            <person name="Goldberg J."/>
            <person name="Griggs A."/>
            <person name="Gujja S."/>
            <person name="Hansen M."/>
            <person name="Howarth C."/>
            <person name="Imamovic A."/>
            <person name="Larimer J."/>
            <person name="McCowan C."/>
            <person name="Murphy C."/>
            <person name="Neiman D."/>
            <person name="Pearson M."/>
            <person name="Priest M."/>
            <person name="Roberts A."/>
            <person name="Saif S."/>
            <person name="Shea T."/>
            <person name="Sisk P."/>
            <person name="Sykes S."/>
            <person name="Wortman J."/>
            <person name="Nusbaum C."/>
            <person name="Birren B."/>
        </authorList>
    </citation>
    <scope>NUCLEOTIDE SEQUENCE [LARGE SCALE GENOMIC DNA]</scope>
    <source>
        <strain evidence="4">Santa Lucia</strain>
    </source>
</reference>
<protein>
    <recommendedName>
        <fullName evidence="3">AMP-dependent synthetase/ligase domain-containing protein</fullName>
    </recommendedName>
</protein>
<dbReference type="PANTHER" id="PTHR43272">
    <property type="entry name" value="LONG-CHAIN-FATTY-ACID--COA LIGASE"/>
    <property type="match status" value="1"/>
</dbReference>
<gene>
    <name evidence="4" type="ORF">PFAG_00298</name>
</gene>
<dbReference type="InterPro" id="IPR020845">
    <property type="entry name" value="AMP-binding_CS"/>
</dbReference>
<dbReference type="GO" id="GO:0005783">
    <property type="term" value="C:endoplasmic reticulum"/>
    <property type="evidence" value="ECO:0007669"/>
    <property type="project" value="TreeGrafter"/>
</dbReference>